<dbReference type="PANTHER" id="PTHR11477:SF0">
    <property type="entry name" value="IP08861P-RELATED"/>
    <property type="match status" value="1"/>
</dbReference>
<feature type="domain" description="TFIIS N-terminal" evidence="6">
    <location>
        <begin position="1"/>
        <end position="33"/>
    </location>
</feature>
<keyword evidence="3" id="KW-0862">Zinc</keyword>
<accession>A0A6P7U045</accession>
<dbReference type="InterPro" id="IPR036575">
    <property type="entry name" value="TFIIS_cen_dom_sf"/>
</dbReference>
<proteinExistence type="predicted"/>
<dbReference type="GO" id="GO:0006351">
    <property type="term" value="P:DNA-templated transcription"/>
    <property type="evidence" value="ECO:0007669"/>
    <property type="project" value="InterPro"/>
</dbReference>
<evidence type="ECO:0000256" key="3">
    <source>
        <dbReference type="ARBA" id="ARBA00022833"/>
    </source>
</evidence>
<protein>
    <submittedName>
        <fullName evidence="9">Transcription elongation factor A protein 2-like</fullName>
    </submittedName>
</protein>
<organism evidence="8 9">
    <name type="scientific">Octopus sinensis</name>
    <name type="common">East Asian common octopus</name>
    <dbReference type="NCBI Taxonomy" id="2607531"/>
    <lineage>
        <taxon>Eukaryota</taxon>
        <taxon>Metazoa</taxon>
        <taxon>Spiralia</taxon>
        <taxon>Lophotrochozoa</taxon>
        <taxon>Mollusca</taxon>
        <taxon>Cephalopoda</taxon>
        <taxon>Coleoidea</taxon>
        <taxon>Octopodiformes</taxon>
        <taxon>Octopoda</taxon>
        <taxon>Incirrata</taxon>
        <taxon>Octopodidae</taxon>
        <taxon>Octopus</taxon>
    </lineage>
</organism>
<gene>
    <name evidence="9" type="primary">LOC115227739</name>
</gene>
<dbReference type="KEGG" id="osn:115227739"/>
<evidence type="ECO:0000256" key="4">
    <source>
        <dbReference type="ARBA" id="ARBA00023242"/>
    </source>
</evidence>
<evidence type="ECO:0000313" key="8">
    <source>
        <dbReference type="Proteomes" id="UP000515154"/>
    </source>
</evidence>
<dbReference type="GO" id="GO:0008270">
    <property type="term" value="F:zinc ion binding"/>
    <property type="evidence" value="ECO:0007669"/>
    <property type="project" value="UniProtKB-KW"/>
</dbReference>
<dbReference type="SUPFAM" id="SSF47676">
    <property type="entry name" value="Conserved domain common to transcription factors TFIIS, elongin A, CRSP70"/>
    <property type="match status" value="1"/>
</dbReference>
<dbReference type="PANTHER" id="PTHR11477">
    <property type="entry name" value="TRANSCRIPTION FACTOR S-II ZINC FINGER DOMAIN-CONTAINING PROTEIN"/>
    <property type="match status" value="1"/>
</dbReference>
<feature type="domain" description="TFIIS central" evidence="7">
    <location>
        <begin position="50"/>
        <end position="145"/>
    </location>
</feature>
<keyword evidence="4 5" id="KW-0539">Nucleus</keyword>
<dbReference type="RefSeq" id="XP_029654341.1">
    <property type="nucleotide sequence ID" value="XM_029798481.1"/>
</dbReference>
<keyword evidence="2" id="KW-0863">Zinc-finger</keyword>
<reference evidence="9" key="1">
    <citation type="submission" date="2025-08" db="UniProtKB">
        <authorList>
            <consortium name="RefSeq"/>
        </authorList>
    </citation>
    <scope>IDENTIFICATION</scope>
</reference>
<dbReference type="SUPFAM" id="SSF46942">
    <property type="entry name" value="Elongation factor TFIIS domain 2"/>
    <property type="match status" value="1"/>
</dbReference>
<dbReference type="InterPro" id="IPR003618">
    <property type="entry name" value="TFIIS_cen_dom"/>
</dbReference>
<dbReference type="SMART" id="SM00510">
    <property type="entry name" value="TFS2M"/>
    <property type="match status" value="1"/>
</dbReference>
<keyword evidence="1" id="KW-0479">Metal-binding</keyword>
<evidence type="ECO:0000259" key="7">
    <source>
        <dbReference type="PROSITE" id="PS51321"/>
    </source>
</evidence>
<evidence type="ECO:0000256" key="1">
    <source>
        <dbReference type="ARBA" id="ARBA00022723"/>
    </source>
</evidence>
<sequence>MTVNKIRKETSNKSISLLAKTLILFWKKNASVPPNKPQVEQGAIHLVDTIREKSRSMFLDAVEGSPQGGNFEEICRQIEEQIFLTSKTEAEYRKGVRTRVINLRDRRNPELRGAVLTGVISPREFATMSAEVDFGGIGRTWLTES</sequence>
<dbReference type="Proteomes" id="UP000515154">
    <property type="component" value="Unplaced"/>
</dbReference>
<dbReference type="GO" id="GO:0005634">
    <property type="term" value="C:nucleus"/>
    <property type="evidence" value="ECO:0007669"/>
    <property type="project" value="UniProtKB-SubCell"/>
</dbReference>
<dbReference type="PROSITE" id="PS51319">
    <property type="entry name" value="TFIIS_N"/>
    <property type="match status" value="1"/>
</dbReference>
<evidence type="ECO:0000256" key="2">
    <source>
        <dbReference type="ARBA" id="ARBA00022771"/>
    </source>
</evidence>
<dbReference type="Pfam" id="PF07500">
    <property type="entry name" value="TFIIS_M"/>
    <property type="match status" value="1"/>
</dbReference>
<comment type="subcellular location">
    <subcellularLocation>
        <location evidence="5">Nucleus</location>
    </subcellularLocation>
</comment>
<keyword evidence="8" id="KW-1185">Reference proteome</keyword>
<dbReference type="Gene3D" id="1.10.472.30">
    <property type="entry name" value="Transcription elongation factor S-II, central domain"/>
    <property type="match status" value="1"/>
</dbReference>
<dbReference type="InterPro" id="IPR035441">
    <property type="entry name" value="TFIIS/LEDGF_dom_sf"/>
</dbReference>
<evidence type="ECO:0000259" key="6">
    <source>
        <dbReference type="PROSITE" id="PS51319"/>
    </source>
</evidence>
<name>A0A6P7U045_9MOLL</name>
<evidence type="ECO:0000256" key="5">
    <source>
        <dbReference type="PROSITE-ProRule" id="PRU00649"/>
    </source>
</evidence>
<dbReference type="AlphaFoldDB" id="A0A6P7U045"/>
<dbReference type="PROSITE" id="PS51321">
    <property type="entry name" value="TFIIS_CENTRAL"/>
    <property type="match status" value="1"/>
</dbReference>
<evidence type="ECO:0000313" key="9">
    <source>
        <dbReference type="RefSeq" id="XP_029654341.1"/>
    </source>
</evidence>
<dbReference type="InterPro" id="IPR017923">
    <property type="entry name" value="TFIIS_N"/>
</dbReference>